<sequence length="785" mass="87991">MLPEGYSETVKTDGHHAWYLPKTEDEAPVLKVFNSLTETKEPFYPKNGRKVTWYTCGPTVYDACHMGHARAYLTFDILRRIMEDYFGYEVFYQVNVTDIDDKIILRARQNKLFELYAAEKGSFEDVVKDVDRAVEARKEKLAAGKVNLEAELANAEEGARKKTTADELSAHEVKTQNFERLLPGIAAAKEAKNVAAVLHSARDPLSELLDKERGSQISDKDVFEQHARFWEGAFWEDMDALGVRPPDVITRVTEFVDEVVEFIKKLVDNGTAYEANGSVYFSTNTFQKTHDYAKLKRGGAGEATQGELAEAEGALAAGDGEKRDGRDFALWKKSKGGEPAWLSPWGMGRPGWHIECSVMATHVMGEHLDIHAGGSDLKFPHHDNELAQSEAYTGCQQWVNYFLHCGHLKIEGLKMAKSLKNFITIREALDSGLTARQLRLIFLTQAWDREMNYSEKARGAALKTEEYYQTFFANVKAFEKQFPLRSSAQTYRQCERDLAARIATLEAEVHAALCDNFDTVTAMSRLRDIAASVNTYLESEEGKKGPRMPLVLKGARFVARILRVFGVISTDRLDMGGGAGADAGGGASRQEVMEPFLDVFAKFRDDVRDKARDLKAEGKALFDLCDKVRDESLVELGVKLIDVPPDQPRPAPRLYDDPSVLKREIAEKKAIEREQKVAKIRGKIQLKKTEIDKYELAALPPSEALRKKFADEFSEWDAETGLPVKTAAGEEVSKKRLGNMKKELEKLSKENATLQGKQGGAAGFLQTFRDQLAELERQAAEAWAE</sequence>
<dbReference type="SUPFAM" id="SSF47323">
    <property type="entry name" value="Anticodon-binding domain of a subclass of class I aminoacyl-tRNA synthetases"/>
    <property type="match status" value="1"/>
</dbReference>
<evidence type="ECO:0000256" key="5">
    <source>
        <dbReference type="ARBA" id="ARBA00022741"/>
    </source>
</evidence>
<accession>A0A0G4FW38</accession>
<dbReference type="PANTHER" id="PTHR10890:SF3">
    <property type="entry name" value="CYSTEINE--TRNA LIGASE, CYTOPLASMIC"/>
    <property type="match status" value="1"/>
</dbReference>
<evidence type="ECO:0000259" key="12">
    <source>
        <dbReference type="Pfam" id="PF01406"/>
    </source>
</evidence>
<dbReference type="CDD" id="cd00672">
    <property type="entry name" value="CysRS_core"/>
    <property type="match status" value="1"/>
</dbReference>
<dbReference type="Pfam" id="PF01406">
    <property type="entry name" value="tRNA-synt_1e"/>
    <property type="match status" value="1"/>
</dbReference>
<keyword evidence="11" id="KW-0175">Coiled coil</keyword>
<keyword evidence="8" id="KW-0648">Protein biosynthesis</keyword>
<proteinExistence type="inferred from homology"/>
<keyword evidence="4" id="KW-0479">Metal-binding</keyword>
<dbReference type="InterPro" id="IPR032678">
    <property type="entry name" value="tRNA-synt_1_cat_dom"/>
</dbReference>
<dbReference type="GO" id="GO:0004817">
    <property type="term" value="F:cysteine-tRNA ligase activity"/>
    <property type="evidence" value="ECO:0007669"/>
    <property type="project" value="UniProtKB-EC"/>
</dbReference>
<dbReference type="GO" id="GO:0006423">
    <property type="term" value="P:cysteinyl-tRNA aminoacylation"/>
    <property type="evidence" value="ECO:0007669"/>
    <property type="project" value="InterPro"/>
</dbReference>
<evidence type="ECO:0000256" key="9">
    <source>
        <dbReference type="ARBA" id="ARBA00023146"/>
    </source>
</evidence>
<feature type="domain" description="tRNA synthetases class I catalytic" evidence="12">
    <location>
        <begin position="45"/>
        <end position="457"/>
    </location>
</feature>
<dbReference type="SUPFAM" id="SSF52374">
    <property type="entry name" value="Nucleotidylyl transferase"/>
    <property type="match status" value="1"/>
</dbReference>
<dbReference type="Gene3D" id="3.40.50.620">
    <property type="entry name" value="HUPs"/>
    <property type="match status" value="1"/>
</dbReference>
<feature type="coiled-coil region" evidence="11">
    <location>
        <begin position="730"/>
        <end position="785"/>
    </location>
</feature>
<dbReference type="InterPro" id="IPR015803">
    <property type="entry name" value="Cys-tRNA-ligase"/>
</dbReference>
<keyword evidence="3" id="KW-0436">Ligase</keyword>
<evidence type="ECO:0000313" key="13">
    <source>
        <dbReference type="EMBL" id="CEM19202.1"/>
    </source>
</evidence>
<evidence type="ECO:0000256" key="2">
    <source>
        <dbReference type="ARBA" id="ARBA00012832"/>
    </source>
</evidence>
<dbReference type="PRINTS" id="PR00983">
    <property type="entry name" value="TRNASYNTHCYS"/>
</dbReference>
<keyword evidence="7" id="KW-0067">ATP-binding</keyword>
<comment type="cofactor">
    <cofactor evidence="1">
        <name>Zn(2+)</name>
        <dbReference type="ChEBI" id="CHEBI:29105"/>
    </cofactor>
</comment>
<evidence type="ECO:0000256" key="10">
    <source>
        <dbReference type="ARBA" id="ARBA00031499"/>
    </source>
</evidence>
<dbReference type="VEuPathDB" id="CryptoDB:Cvel_18990"/>
<evidence type="ECO:0000256" key="1">
    <source>
        <dbReference type="ARBA" id="ARBA00001947"/>
    </source>
</evidence>
<evidence type="ECO:0000256" key="4">
    <source>
        <dbReference type="ARBA" id="ARBA00022723"/>
    </source>
</evidence>
<dbReference type="PANTHER" id="PTHR10890">
    <property type="entry name" value="CYSTEINYL-TRNA SYNTHETASE"/>
    <property type="match status" value="1"/>
</dbReference>
<dbReference type="PhylomeDB" id="A0A0G4FW38"/>
<dbReference type="NCBIfam" id="TIGR00435">
    <property type="entry name" value="cysS"/>
    <property type="match status" value="1"/>
</dbReference>
<dbReference type="EMBL" id="CDMZ01000670">
    <property type="protein sequence ID" value="CEM19202.1"/>
    <property type="molecule type" value="Genomic_DNA"/>
</dbReference>
<dbReference type="GO" id="GO:0046872">
    <property type="term" value="F:metal ion binding"/>
    <property type="evidence" value="ECO:0007669"/>
    <property type="project" value="UniProtKB-KW"/>
</dbReference>
<keyword evidence="5" id="KW-0547">Nucleotide-binding</keyword>
<dbReference type="GO" id="GO:0005737">
    <property type="term" value="C:cytoplasm"/>
    <property type="evidence" value="ECO:0007669"/>
    <property type="project" value="TreeGrafter"/>
</dbReference>
<dbReference type="HAMAP" id="MF_00041">
    <property type="entry name" value="Cys_tRNA_synth"/>
    <property type="match status" value="1"/>
</dbReference>
<organism evidence="13">
    <name type="scientific">Chromera velia CCMP2878</name>
    <dbReference type="NCBI Taxonomy" id="1169474"/>
    <lineage>
        <taxon>Eukaryota</taxon>
        <taxon>Sar</taxon>
        <taxon>Alveolata</taxon>
        <taxon>Colpodellida</taxon>
        <taxon>Chromeraceae</taxon>
        <taxon>Chromera</taxon>
    </lineage>
</organism>
<evidence type="ECO:0000256" key="8">
    <source>
        <dbReference type="ARBA" id="ARBA00022917"/>
    </source>
</evidence>
<keyword evidence="6" id="KW-0862">Zinc</keyword>
<evidence type="ECO:0000256" key="7">
    <source>
        <dbReference type="ARBA" id="ARBA00022840"/>
    </source>
</evidence>
<dbReference type="InterPro" id="IPR014729">
    <property type="entry name" value="Rossmann-like_a/b/a_fold"/>
</dbReference>
<evidence type="ECO:0000256" key="11">
    <source>
        <dbReference type="SAM" id="Coils"/>
    </source>
</evidence>
<evidence type="ECO:0000256" key="6">
    <source>
        <dbReference type="ARBA" id="ARBA00022833"/>
    </source>
</evidence>
<feature type="coiled-coil region" evidence="11">
    <location>
        <begin position="138"/>
        <end position="165"/>
    </location>
</feature>
<reference evidence="13" key="1">
    <citation type="submission" date="2014-11" db="EMBL/GenBank/DDBJ databases">
        <authorList>
            <person name="Otto D Thomas"/>
            <person name="Naeem Raeece"/>
        </authorList>
    </citation>
    <scope>NUCLEOTIDE SEQUENCE</scope>
</reference>
<protein>
    <recommendedName>
        <fullName evidence="2">cysteine--tRNA ligase</fullName>
        <ecNumber evidence="2">6.1.1.16</ecNumber>
    </recommendedName>
    <alternativeName>
        <fullName evidence="10">Cysteinyl-tRNA synthetase</fullName>
    </alternativeName>
</protein>
<dbReference type="GO" id="GO:0005524">
    <property type="term" value="F:ATP binding"/>
    <property type="evidence" value="ECO:0007669"/>
    <property type="project" value="UniProtKB-KW"/>
</dbReference>
<keyword evidence="9" id="KW-0030">Aminoacyl-tRNA synthetase</keyword>
<dbReference type="InterPro" id="IPR024909">
    <property type="entry name" value="Cys-tRNA/MSH_ligase"/>
</dbReference>
<name>A0A0G4FW38_9ALVE</name>
<dbReference type="EC" id="6.1.1.16" evidence="2"/>
<gene>
    <name evidence="13" type="ORF">Cvel_18990</name>
</gene>
<evidence type="ECO:0000256" key="3">
    <source>
        <dbReference type="ARBA" id="ARBA00022598"/>
    </source>
</evidence>
<dbReference type="AlphaFoldDB" id="A0A0G4FW38"/>
<dbReference type="InterPro" id="IPR009080">
    <property type="entry name" value="tRNAsynth_Ia_anticodon-bd"/>
</dbReference>
<dbReference type="Gene3D" id="1.20.120.1910">
    <property type="entry name" value="Cysteine-tRNA ligase, C-terminal anti-codon recognition domain"/>
    <property type="match status" value="1"/>
</dbReference>